<dbReference type="EMBL" id="BOPV01000001">
    <property type="protein sequence ID" value="GIL41185.1"/>
    <property type="molecule type" value="Genomic_DNA"/>
</dbReference>
<organism evidence="1 2">
    <name type="scientific">Roseiterribacter gracilis</name>
    <dbReference type="NCBI Taxonomy" id="2812848"/>
    <lineage>
        <taxon>Bacteria</taxon>
        <taxon>Pseudomonadati</taxon>
        <taxon>Pseudomonadota</taxon>
        <taxon>Alphaproteobacteria</taxon>
        <taxon>Rhodospirillales</taxon>
        <taxon>Roseiterribacteraceae</taxon>
        <taxon>Roseiterribacter</taxon>
    </lineage>
</organism>
<dbReference type="InterPro" id="IPR019285">
    <property type="entry name" value="DUF2336"/>
</dbReference>
<proteinExistence type="predicted"/>
<gene>
    <name evidence="1" type="ORF">TMPK1_34220</name>
</gene>
<protein>
    <recommendedName>
        <fullName evidence="3">DUF2336 domain-containing protein</fullName>
    </recommendedName>
</protein>
<dbReference type="InterPro" id="IPR011989">
    <property type="entry name" value="ARM-like"/>
</dbReference>
<evidence type="ECO:0000313" key="2">
    <source>
        <dbReference type="Proteomes" id="UP000681075"/>
    </source>
</evidence>
<dbReference type="Gene3D" id="1.25.10.10">
    <property type="entry name" value="Leucine-rich Repeat Variant"/>
    <property type="match status" value="1"/>
</dbReference>
<reference evidence="1" key="1">
    <citation type="submission" date="2021-02" db="EMBL/GenBank/DDBJ databases">
        <title>Genome sequence of Rhodospirillales sp. strain TMPK1 isolated from soil.</title>
        <authorList>
            <person name="Nakai R."/>
            <person name="Kusada H."/>
            <person name="Tamaki H."/>
        </authorList>
    </citation>
    <scope>NUCLEOTIDE SEQUENCE</scope>
    <source>
        <strain evidence="1">TMPK1</strain>
    </source>
</reference>
<dbReference type="SUPFAM" id="SSF48371">
    <property type="entry name" value="ARM repeat"/>
    <property type="match status" value="1"/>
</dbReference>
<keyword evidence="2" id="KW-1185">Reference proteome</keyword>
<dbReference type="RefSeq" id="WP_420244566.1">
    <property type="nucleotide sequence ID" value="NZ_BOPV01000001.1"/>
</dbReference>
<accession>A0A8S8XJ19</accession>
<sequence length="414" mass="45556">MSTKTTDEPPKLMDYEQAKKLARHGNPVVRRELAARDDVRSEFLYYLSEDPSPEVRRAVALNPRTPVHVGPLLARDPDLTVRIALAQKLARLLPDLDPDAKAQLFDLCVQSLETLARDQVVKVRAAVASALADVARAPPGLIRTLARDVEEEVASTVLKICALVSEADLLEIISTDPKSWQLVAIASRASVPVDVAEAIIATGDIPATSKLLDNNGAEITEYSVEQLVERSRETKEFQKALARRRKLAPELALKMCDFVDVSVMRLLRNRLDFDPETLSTVLETMRRRVDWIDSKIEEESPASRARAMLAGGDLTENAVLDALSWNDRVFVLEALALKAQVPPELIDRIFMAGSAKGVVALAWRAGLSMRAAMQLQVKAAGVPPKKVVNAKDGTDYPMSEDEMMQLLEFFGVGS</sequence>
<comment type="caution">
    <text evidence="1">The sequence shown here is derived from an EMBL/GenBank/DDBJ whole genome shotgun (WGS) entry which is preliminary data.</text>
</comment>
<dbReference type="Proteomes" id="UP000681075">
    <property type="component" value="Unassembled WGS sequence"/>
</dbReference>
<evidence type="ECO:0008006" key="3">
    <source>
        <dbReference type="Google" id="ProtNLM"/>
    </source>
</evidence>
<dbReference type="InterPro" id="IPR016024">
    <property type="entry name" value="ARM-type_fold"/>
</dbReference>
<dbReference type="AlphaFoldDB" id="A0A8S8XJ19"/>
<dbReference type="Pfam" id="PF10098">
    <property type="entry name" value="DUF2336"/>
    <property type="match status" value="1"/>
</dbReference>
<evidence type="ECO:0000313" key="1">
    <source>
        <dbReference type="EMBL" id="GIL41185.1"/>
    </source>
</evidence>
<name>A0A8S8XJ19_9PROT</name>